<name>A0A3P7LCE4_DIBLA</name>
<gene>
    <name evidence="1" type="ORF">DILT_LOCUS10556</name>
</gene>
<dbReference type="OrthoDB" id="6270708at2759"/>
<organism evidence="1 2">
    <name type="scientific">Dibothriocephalus latus</name>
    <name type="common">Fish tapeworm</name>
    <name type="synonym">Diphyllobothrium latum</name>
    <dbReference type="NCBI Taxonomy" id="60516"/>
    <lineage>
        <taxon>Eukaryota</taxon>
        <taxon>Metazoa</taxon>
        <taxon>Spiralia</taxon>
        <taxon>Lophotrochozoa</taxon>
        <taxon>Platyhelminthes</taxon>
        <taxon>Cestoda</taxon>
        <taxon>Eucestoda</taxon>
        <taxon>Diphyllobothriidea</taxon>
        <taxon>Diphyllobothriidae</taxon>
        <taxon>Dibothriocephalus</taxon>
    </lineage>
</organism>
<dbReference type="Proteomes" id="UP000281553">
    <property type="component" value="Unassembled WGS sequence"/>
</dbReference>
<evidence type="ECO:0000313" key="1">
    <source>
        <dbReference type="EMBL" id="VDN14725.1"/>
    </source>
</evidence>
<sequence>MKSFIETLGEGIRSTAVLECLDDQVLIVATAFNISSSLATATIFERLRREFGVSSTPWAARRSLRVRRQLTGESAGEYQSHDRVLASKAYPDASYVDLESKILDIFIEGEISPDVRRQFVRTPPASIKLAIEYARQEESAFIAMPQREVTPSMNFGPR</sequence>
<dbReference type="EMBL" id="UYRU01060173">
    <property type="protein sequence ID" value="VDN14725.1"/>
    <property type="molecule type" value="Genomic_DNA"/>
</dbReference>
<keyword evidence="2" id="KW-1185">Reference proteome</keyword>
<dbReference type="AlphaFoldDB" id="A0A3P7LCE4"/>
<evidence type="ECO:0000313" key="2">
    <source>
        <dbReference type="Proteomes" id="UP000281553"/>
    </source>
</evidence>
<protein>
    <submittedName>
        <fullName evidence="1">Uncharacterized protein</fullName>
    </submittedName>
</protein>
<reference evidence="1 2" key="1">
    <citation type="submission" date="2018-11" db="EMBL/GenBank/DDBJ databases">
        <authorList>
            <consortium name="Pathogen Informatics"/>
        </authorList>
    </citation>
    <scope>NUCLEOTIDE SEQUENCE [LARGE SCALE GENOMIC DNA]</scope>
</reference>
<feature type="non-terminal residue" evidence="1">
    <location>
        <position position="158"/>
    </location>
</feature>
<proteinExistence type="predicted"/>
<accession>A0A3P7LCE4</accession>